<dbReference type="InterPro" id="IPR004853">
    <property type="entry name" value="Sugar_P_trans_dom"/>
</dbReference>
<feature type="transmembrane region" description="Helical" evidence="8">
    <location>
        <begin position="65"/>
        <end position="88"/>
    </location>
</feature>
<evidence type="ECO:0000256" key="8">
    <source>
        <dbReference type="SAM" id="Phobius"/>
    </source>
</evidence>
<evidence type="ECO:0000256" key="2">
    <source>
        <dbReference type="ARBA" id="ARBA00022692"/>
    </source>
</evidence>
<feature type="transmembrane region" description="Helical" evidence="8">
    <location>
        <begin position="254"/>
        <end position="282"/>
    </location>
</feature>
<accession>A0A6F9DS17</accession>
<name>A0A6F9DS17_9ASCI</name>
<keyword evidence="2 8" id="KW-0812">Transmembrane</keyword>
<dbReference type="InterPro" id="IPR050186">
    <property type="entry name" value="TPT_transporter"/>
</dbReference>
<protein>
    <submittedName>
        <fullName evidence="10">Solute carrier family 35 member E1-like</fullName>
    </submittedName>
</protein>
<dbReference type="SUPFAM" id="SSF103481">
    <property type="entry name" value="Multidrug resistance efflux transporter EmrE"/>
    <property type="match status" value="1"/>
</dbReference>
<dbReference type="GO" id="GO:0016020">
    <property type="term" value="C:membrane"/>
    <property type="evidence" value="ECO:0007669"/>
    <property type="project" value="UniProtKB-SubCell"/>
</dbReference>
<evidence type="ECO:0000256" key="1">
    <source>
        <dbReference type="ARBA" id="ARBA00004141"/>
    </source>
</evidence>
<sequence>MEYKMMNGHLPVHVNVPNSSVGNKTARKKKMIKDAGRIFVLCIAWYTLSTTGNVVGKIVLNDFPYPATLSLSHAAAVIVFLGPILKLWKIPPRVPLSKRYYLCVILPLAFGKFLASISSQFSIYKVPLSYSHTVKASMPIFTVILTRLLFGQKQSWLVYFSLIPIVFGIAVATVTELSFNVLGLMSALFATVNFSLQNIYSKKVMKDTQIHHLHLLHILGVISFLITVPVWLIVDCTRWLQQSSTTGEEKMIFPLWVGLLIFIDAFCNFAQSMVAFTVISLISPLSYSVANASKRIVVISVSLLALRNPVTVTNVFGMFIAIGGVLCYNKFMVDVCRDMDDHYTMLWTGTSAFHRTDSGPRLLSTQQCHLTGHSTQQAKYDQAKANLDLSSTTVSTMDERNGLFTPNGNSVADLHSVPRLPGPSDASLTPHAHHRANHSPKKTDRGDGSNFEWSSTGLLNAQQIPPLRTFSTVKYHDV</sequence>
<feature type="transmembrane region" description="Helical" evidence="8">
    <location>
        <begin position="157"/>
        <end position="175"/>
    </location>
</feature>
<feature type="region of interest" description="Disordered" evidence="7">
    <location>
        <begin position="398"/>
        <end position="454"/>
    </location>
</feature>
<feature type="transmembrane region" description="Helical" evidence="8">
    <location>
        <begin position="38"/>
        <end position="59"/>
    </location>
</feature>
<dbReference type="EMBL" id="LR790380">
    <property type="protein sequence ID" value="CAB3266242.1"/>
    <property type="molecule type" value="mRNA"/>
</dbReference>
<reference evidence="10" key="1">
    <citation type="submission" date="2020-04" db="EMBL/GenBank/DDBJ databases">
        <authorList>
            <person name="Neveu A P."/>
        </authorList>
    </citation>
    <scope>NUCLEOTIDE SEQUENCE</scope>
    <source>
        <tissue evidence="10">Whole embryo</tissue>
    </source>
</reference>
<evidence type="ECO:0000256" key="5">
    <source>
        <dbReference type="ARBA" id="ARBA00093767"/>
    </source>
</evidence>
<keyword evidence="3 8" id="KW-1133">Transmembrane helix</keyword>
<comment type="function">
    <text evidence="5">Putative transporter.</text>
</comment>
<evidence type="ECO:0000256" key="3">
    <source>
        <dbReference type="ARBA" id="ARBA00022989"/>
    </source>
</evidence>
<dbReference type="AlphaFoldDB" id="A0A6F9DS17"/>
<proteinExistence type="evidence at transcript level"/>
<organism evidence="10">
    <name type="scientific">Phallusia mammillata</name>
    <dbReference type="NCBI Taxonomy" id="59560"/>
    <lineage>
        <taxon>Eukaryota</taxon>
        <taxon>Metazoa</taxon>
        <taxon>Chordata</taxon>
        <taxon>Tunicata</taxon>
        <taxon>Ascidiacea</taxon>
        <taxon>Phlebobranchia</taxon>
        <taxon>Ascidiidae</taxon>
        <taxon>Phallusia</taxon>
    </lineage>
</organism>
<keyword evidence="4 8" id="KW-0472">Membrane</keyword>
<feature type="transmembrane region" description="Helical" evidence="8">
    <location>
        <begin position="213"/>
        <end position="234"/>
    </location>
</feature>
<gene>
    <name evidence="10" type="primary">Slc35e1</name>
</gene>
<evidence type="ECO:0000256" key="4">
    <source>
        <dbReference type="ARBA" id="ARBA00023136"/>
    </source>
</evidence>
<evidence type="ECO:0000256" key="7">
    <source>
        <dbReference type="SAM" id="MobiDB-lite"/>
    </source>
</evidence>
<feature type="compositionally biased region" description="Basic residues" evidence="7">
    <location>
        <begin position="431"/>
        <end position="440"/>
    </location>
</feature>
<dbReference type="PANTHER" id="PTHR11132">
    <property type="entry name" value="SOLUTE CARRIER FAMILY 35"/>
    <property type="match status" value="1"/>
</dbReference>
<dbReference type="InterPro" id="IPR037185">
    <property type="entry name" value="EmrE-like"/>
</dbReference>
<feature type="transmembrane region" description="Helical" evidence="8">
    <location>
        <begin position="312"/>
        <end position="329"/>
    </location>
</feature>
<feature type="domain" description="Sugar phosphate transporter" evidence="9">
    <location>
        <begin position="38"/>
        <end position="329"/>
    </location>
</feature>
<feature type="transmembrane region" description="Helical" evidence="8">
    <location>
        <begin position="100"/>
        <end position="124"/>
    </location>
</feature>
<evidence type="ECO:0000259" key="9">
    <source>
        <dbReference type="Pfam" id="PF03151"/>
    </source>
</evidence>
<evidence type="ECO:0000256" key="6">
    <source>
        <dbReference type="ARBA" id="ARBA00093775"/>
    </source>
</evidence>
<comment type="subcellular location">
    <subcellularLocation>
        <location evidence="1">Membrane</location>
        <topology evidence="1">Multi-pass membrane protein</topology>
    </subcellularLocation>
</comment>
<dbReference type="Pfam" id="PF03151">
    <property type="entry name" value="TPT"/>
    <property type="match status" value="1"/>
</dbReference>
<evidence type="ECO:0000313" key="10">
    <source>
        <dbReference type="EMBL" id="CAB3266242.1"/>
    </source>
</evidence>
<comment type="similarity">
    <text evidence="6">Belongs to the TPT transporter family. SLC35E subfamily.</text>
</comment>
<feature type="transmembrane region" description="Helical" evidence="8">
    <location>
        <begin position="130"/>
        <end position="150"/>
    </location>
</feature>